<dbReference type="Proteomes" id="UP000075883">
    <property type="component" value="Unassembled WGS sequence"/>
</dbReference>
<keyword evidence="2" id="KW-1185">Reference proteome</keyword>
<reference evidence="2" key="1">
    <citation type="submission" date="2013-09" db="EMBL/GenBank/DDBJ databases">
        <title>The Genome Sequence of Anopheles culicifacies species A.</title>
        <authorList>
            <consortium name="The Broad Institute Genomics Platform"/>
            <person name="Neafsey D.E."/>
            <person name="Besansky N."/>
            <person name="Howell P."/>
            <person name="Walton C."/>
            <person name="Young S.K."/>
            <person name="Zeng Q."/>
            <person name="Gargeya S."/>
            <person name="Fitzgerald M."/>
            <person name="Haas B."/>
            <person name="Abouelleil A."/>
            <person name="Allen A.W."/>
            <person name="Alvarado L."/>
            <person name="Arachchi H.M."/>
            <person name="Berlin A.M."/>
            <person name="Chapman S.B."/>
            <person name="Gainer-Dewar J."/>
            <person name="Goldberg J."/>
            <person name="Griggs A."/>
            <person name="Gujja S."/>
            <person name="Hansen M."/>
            <person name="Howarth C."/>
            <person name="Imamovic A."/>
            <person name="Ireland A."/>
            <person name="Larimer J."/>
            <person name="McCowan C."/>
            <person name="Murphy C."/>
            <person name="Pearson M."/>
            <person name="Poon T.W."/>
            <person name="Priest M."/>
            <person name="Roberts A."/>
            <person name="Saif S."/>
            <person name="Shea T."/>
            <person name="Sisk P."/>
            <person name="Sykes S."/>
            <person name="Wortman J."/>
            <person name="Nusbaum C."/>
            <person name="Birren B."/>
        </authorList>
    </citation>
    <scope>NUCLEOTIDE SEQUENCE [LARGE SCALE GENOMIC DNA]</scope>
    <source>
        <strain evidence="2">A-37</strain>
    </source>
</reference>
<name>A0A182MUJ6_9DIPT</name>
<proteinExistence type="predicted"/>
<dbReference type="Pfam" id="PF06757">
    <property type="entry name" value="Ins_allergen_rp"/>
    <property type="match status" value="1"/>
</dbReference>
<dbReference type="PANTHER" id="PTHR21163">
    <property type="entry name" value="PROTEIN G12"/>
    <property type="match status" value="1"/>
</dbReference>
<accession>A0A182MUJ6</accession>
<dbReference type="AlphaFoldDB" id="A0A182MUJ6"/>
<reference evidence="1" key="2">
    <citation type="submission" date="2020-05" db="UniProtKB">
        <authorList>
            <consortium name="EnsemblMetazoa"/>
        </authorList>
    </citation>
    <scope>IDENTIFICATION</scope>
    <source>
        <strain evidence="1">A-37</strain>
    </source>
</reference>
<organism evidence="1 2">
    <name type="scientific">Anopheles culicifacies</name>
    <dbReference type="NCBI Taxonomy" id="139723"/>
    <lineage>
        <taxon>Eukaryota</taxon>
        <taxon>Metazoa</taxon>
        <taxon>Ecdysozoa</taxon>
        <taxon>Arthropoda</taxon>
        <taxon>Hexapoda</taxon>
        <taxon>Insecta</taxon>
        <taxon>Pterygota</taxon>
        <taxon>Neoptera</taxon>
        <taxon>Endopterygota</taxon>
        <taxon>Diptera</taxon>
        <taxon>Nematocera</taxon>
        <taxon>Culicoidea</taxon>
        <taxon>Culicidae</taxon>
        <taxon>Anophelinae</taxon>
        <taxon>Anopheles</taxon>
        <taxon>culicifacies species complex</taxon>
    </lineage>
</organism>
<dbReference type="PANTHER" id="PTHR21163:SF1">
    <property type="entry name" value="PROTEIN G12"/>
    <property type="match status" value="1"/>
</dbReference>
<dbReference type="InterPro" id="IPR010629">
    <property type="entry name" value="Ins_allergen"/>
</dbReference>
<sequence>MAELGQIFGYHIRHIEEEPSHQLQQDLMDFIDLVPFEDVQRLMQYYYHYDVEVESAFDYVSTEDYTQIRLDIVNLGEVRSFRRYLDSIGFSVEKVWSELNKRFDADDIFAEPDESVRMSSVTSHTEITKWYTSVRCQQFLEKAFLYFGDNTFGRALAFGSYNDDHMKHGNTVTEEIQLNLTTRGLNGLVDDILALLPQDEIILLFFDKLETSNDFSFFFEQIGSGEFENVLNMLQSSQQLRILLWRLQRHGFDIPGWIQLVQKYFSFSSF</sequence>
<dbReference type="VEuPathDB" id="VectorBase:ACUA026560"/>
<dbReference type="EnsemblMetazoa" id="ACUA026560-RA">
    <property type="protein sequence ID" value="ACUA026560-PA"/>
    <property type="gene ID" value="ACUA026560"/>
</dbReference>
<evidence type="ECO:0000313" key="1">
    <source>
        <dbReference type="EnsemblMetazoa" id="ACUA026560-PA"/>
    </source>
</evidence>
<dbReference type="EMBL" id="AXCM01008986">
    <property type="status" value="NOT_ANNOTATED_CDS"/>
    <property type="molecule type" value="Genomic_DNA"/>
</dbReference>
<evidence type="ECO:0000313" key="2">
    <source>
        <dbReference type="Proteomes" id="UP000075883"/>
    </source>
</evidence>
<protein>
    <submittedName>
        <fullName evidence="1">Uncharacterized protein</fullName>
    </submittedName>
</protein>